<evidence type="ECO:0000313" key="2">
    <source>
        <dbReference type="Proteomes" id="UP000652761"/>
    </source>
</evidence>
<dbReference type="EMBL" id="NMUH01000585">
    <property type="protein sequence ID" value="MQL81732.1"/>
    <property type="molecule type" value="Genomic_DNA"/>
</dbReference>
<gene>
    <name evidence="1" type="ORF">Taro_014208</name>
</gene>
<dbReference type="AlphaFoldDB" id="A0A843U8G3"/>
<organism evidence="1 2">
    <name type="scientific">Colocasia esculenta</name>
    <name type="common">Wild taro</name>
    <name type="synonym">Arum esculentum</name>
    <dbReference type="NCBI Taxonomy" id="4460"/>
    <lineage>
        <taxon>Eukaryota</taxon>
        <taxon>Viridiplantae</taxon>
        <taxon>Streptophyta</taxon>
        <taxon>Embryophyta</taxon>
        <taxon>Tracheophyta</taxon>
        <taxon>Spermatophyta</taxon>
        <taxon>Magnoliopsida</taxon>
        <taxon>Liliopsida</taxon>
        <taxon>Araceae</taxon>
        <taxon>Aroideae</taxon>
        <taxon>Colocasieae</taxon>
        <taxon>Colocasia</taxon>
    </lineage>
</organism>
<sequence length="85" mass="9454">MGLIQRTTAAMGCCLQVSCSSAASENGDIEVKSLERTFFAGRTSDPDIYESSRYDVMLLKEDSKSLNWLHSIEDKSDQSSVFDHI</sequence>
<name>A0A843U8G3_COLES</name>
<reference evidence="1" key="1">
    <citation type="submission" date="2017-07" db="EMBL/GenBank/DDBJ databases">
        <title>Taro Niue Genome Assembly and Annotation.</title>
        <authorList>
            <person name="Atibalentja N."/>
            <person name="Keating K."/>
            <person name="Fields C.J."/>
        </authorList>
    </citation>
    <scope>NUCLEOTIDE SEQUENCE</scope>
    <source>
        <strain evidence="1">Niue_2</strain>
        <tissue evidence="1">Leaf</tissue>
    </source>
</reference>
<keyword evidence="2" id="KW-1185">Reference proteome</keyword>
<accession>A0A843U8G3</accession>
<evidence type="ECO:0000313" key="1">
    <source>
        <dbReference type="EMBL" id="MQL81732.1"/>
    </source>
</evidence>
<dbReference type="OrthoDB" id="1927217at2759"/>
<comment type="caution">
    <text evidence="1">The sequence shown here is derived from an EMBL/GenBank/DDBJ whole genome shotgun (WGS) entry which is preliminary data.</text>
</comment>
<protein>
    <submittedName>
        <fullName evidence="1">Uncharacterized protein</fullName>
    </submittedName>
</protein>
<proteinExistence type="predicted"/>
<dbReference type="Proteomes" id="UP000652761">
    <property type="component" value="Unassembled WGS sequence"/>
</dbReference>